<accession>A0A833E973</accession>
<dbReference type="Proteomes" id="UP000600071">
    <property type="component" value="Unassembled WGS sequence"/>
</dbReference>
<keyword evidence="5 11" id="KW-0460">Magnesium</keyword>
<evidence type="ECO:0000256" key="9">
    <source>
        <dbReference type="ARBA" id="ARBA00023209"/>
    </source>
</evidence>
<reference evidence="12" key="1">
    <citation type="journal article" date="2020" name="ISME J.">
        <title>Gammaproteobacteria mediating utilization of methyl-, sulfur- and petroleum organic compounds in deep ocean hydrothermal plumes.</title>
        <authorList>
            <person name="Zhou Z."/>
            <person name="Liu Y."/>
            <person name="Pan J."/>
            <person name="Cron B.R."/>
            <person name="Toner B.M."/>
            <person name="Anantharaman K."/>
            <person name="Breier J.A."/>
            <person name="Dick G.J."/>
            <person name="Li M."/>
        </authorList>
    </citation>
    <scope>NUCLEOTIDE SEQUENCE</scope>
    <source>
        <strain evidence="12">SZUA-1523</strain>
    </source>
</reference>
<comment type="function">
    <text evidence="11">Catalyzes the formation of CDP-2,3-bis-(O-geranylgeranyl)-sn-glycerol (CDP-archaeol) from 2,3-bis-(O-geranylgeranyl)-sn-glycerol 1-phosphate (DGGGP) and CTP. This reaction is the third ether-bond-formation step in the biosynthesis of archaeal membrane lipids.</text>
</comment>
<feature type="transmembrane region" description="Helical" evidence="11">
    <location>
        <begin position="52"/>
        <end position="71"/>
    </location>
</feature>
<dbReference type="EMBL" id="DQVR01000053">
    <property type="protein sequence ID" value="HIQ23893.1"/>
    <property type="molecule type" value="Genomic_DNA"/>
</dbReference>
<dbReference type="Pfam" id="PF01864">
    <property type="entry name" value="CarS-like"/>
    <property type="match status" value="1"/>
</dbReference>
<dbReference type="NCBIfam" id="NF003114">
    <property type="entry name" value="PRK04032.1"/>
    <property type="match status" value="1"/>
</dbReference>
<keyword evidence="4 11" id="KW-0812">Transmembrane</keyword>
<evidence type="ECO:0000256" key="1">
    <source>
        <dbReference type="ARBA" id="ARBA00022475"/>
    </source>
</evidence>
<evidence type="ECO:0000256" key="4">
    <source>
        <dbReference type="ARBA" id="ARBA00022692"/>
    </source>
</evidence>
<dbReference type="InterPro" id="IPR002726">
    <property type="entry name" value="CarS_archaea"/>
</dbReference>
<feature type="transmembrane region" description="Helical" evidence="11">
    <location>
        <begin position="120"/>
        <end position="150"/>
    </location>
</feature>
<dbReference type="GO" id="GO:0005886">
    <property type="term" value="C:plasma membrane"/>
    <property type="evidence" value="ECO:0007669"/>
    <property type="project" value="UniProtKB-SubCell"/>
</dbReference>
<dbReference type="HAMAP" id="MF_01117">
    <property type="entry name" value="CDP_archaeol_synth"/>
    <property type="match status" value="1"/>
</dbReference>
<feature type="transmembrane region" description="Helical" evidence="11">
    <location>
        <begin position="83"/>
        <end position="100"/>
    </location>
</feature>
<evidence type="ECO:0000256" key="11">
    <source>
        <dbReference type="HAMAP-Rule" id="MF_01117"/>
    </source>
</evidence>
<comment type="cofactor">
    <cofactor evidence="11">
        <name>Mg(2+)</name>
        <dbReference type="ChEBI" id="CHEBI:18420"/>
    </cofactor>
</comment>
<keyword evidence="2 11" id="KW-0444">Lipid biosynthesis</keyword>
<evidence type="ECO:0000256" key="8">
    <source>
        <dbReference type="ARBA" id="ARBA00023136"/>
    </source>
</evidence>
<evidence type="ECO:0000256" key="3">
    <source>
        <dbReference type="ARBA" id="ARBA00022679"/>
    </source>
</evidence>
<dbReference type="UniPathway" id="UPA00940"/>
<dbReference type="PANTHER" id="PTHR39650">
    <property type="entry name" value="CDP-ARCHAEOL SYNTHASE"/>
    <property type="match status" value="1"/>
</dbReference>
<evidence type="ECO:0000256" key="6">
    <source>
        <dbReference type="ARBA" id="ARBA00022989"/>
    </source>
</evidence>
<evidence type="ECO:0000313" key="13">
    <source>
        <dbReference type="Proteomes" id="UP000600071"/>
    </source>
</evidence>
<evidence type="ECO:0000256" key="10">
    <source>
        <dbReference type="ARBA" id="ARBA00023264"/>
    </source>
</evidence>
<evidence type="ECO:0000256" key="2">
    <source>
        <dbReference type="ARBA" id="ARBA00022516"/>
    </source>
</evidence>
<organism evidence="12 13">
    <name type="scientific">Pyrodictium delaneyi</name>
    <dbReference type="NCBI Taxonomy" id="1273541"/>
    <lineage>
        <taxon>Archaea</taxon>
        <taxon>Thermoproteota</taxon>
        <taxon>Thermoprotei</taxon>
        <taxon>Desulfurococcales</taxon>
        <taxon>Pyrodictiaceae</taxon>
        <taxon>Pyrodictium</taxon>
    </lineage>
</organism>
<dbReference type="GO" id="GO:0043338">
    <property type="term" value="F:CDP-2,3-bis-(O-geranylgeranyl)-sn-glycerol synthase activity"/>
    <property type="evidence" value="ECO:0007669"/>
    <property type="project" value="UniProtKB-EC"/>
</dbReference>
<keyword evidence="3 11" id="KW-0808">Transferase</keyword>
<keyword evidence="9 11" id="KW-0594">Phospholipid biosynthesis</keyword>
<comment type="caution">
    <text evidence="12">The sequence shown here is derived from an EMBL/GenBank/DDBJ whole genome shotgun (WGS) entry which is preliminary data.</text>
</comment>
<comment type="subcellular location">
    <subcellularLocation>
        <location evidence="11">Cell membrane</location>
        <topology evidence="11">Multi-pass membrane protein</topology>
    </subcellularLocation>
</comment>
<dbReference type="InterPro" id="IPR032690">
    <property type="entry name" value="CarS"/>
</dbReference>
<dbReference type="PANTHER" id="PTHR39650:SF1">
    <property type="entry name" value="CDP-ARCHAEOL SYNTHASE"/>
    <property type="match status" value="1"/>
</dbReference>
<protein>
    <recommendedName>
        <fullName evidence="11">CDP-archaeol synthase</fullName>
        <ecNumber evidence="11">2.7.7.67</ecNumber>
    </recommendedName>
    <alternativeName>
        <fullName evidence="11">CDP-2,3-bis-(O-geranylgeranyl)-sn-glycerol synthase</fullName>
    </alternativeName>
</protein>
<dbReference type="GO" id="GO:0046474">
    <property type="term" value="P:glycerophospholipid biosynthetic process"/>
    <property type="evidence" value="ECO:0007669"/>
    <property type="project" value="UniProtKB-UniRule"/>
</dbReference>
<evidence type="ECO:0000313" key="12">
    <source>
        <dbReference type="EMBL" id="HIQ23893.1"/>
    </source>
</evidence>
<keyword evidence="12" id="KW-0548">Nucleotidyltransferase</keyword>
<name>A0A833E973_9CREN</name>
<keyword evidence="10 11" id="KW-1208">Phospholipid metabolism</keyword>
<comment type="pathway">
    <text evidence="11">Membrane lipid metabolism; glycerophospholipid metabolism.</text>
</comment>
<keyword evidence="6 11" id="KW-1133">Transmembrane helix</keyword>
<evidence type="ECO:0000256" key="7">
    <source>
        <dbReference type="ARBA" id="ARBA00023098"/>
    </source>
</evidence>
<comment type="catalytic activity">
    <reaction evidence="11">
        <text>2,3-bis-O-(geranylgeranyl)-sn-glycerol 1-phosphate + CTP + H(+) = CDP-2,3-bis-O-(geranylgeranyl)-sn-glycerol + diphosphate</text>
        <dbReference type="Rhea" id="RHEA:25690"/>
        <dbReference type="ChEBI" id="CHEBI:15378"/>
        <dbReference type="ChEBI" id="CHEBI:33019"/>
        <dbReference type="ChEBI" id="CHEBI:37563"/>
        <dbReference type="ChEBI" id="CHEBI:58837"/>
        <dbReference type="ChEBI" id="CHEBI:58838"/>
        <dbReference type="EC" id="2.7.7.67"/>
    </reaction>
</comment>
<dbReference type="AlphaFoldDB" id="A0A833E973"/>
<keyword evidence="1 11" id="KW-1003">Cell membrane</keyword>
<comment type="similarity">
    <text evidence="11">Belongs to the CDP-archaeol synthase family.</text>
</comment>
<dbReference type="EC" id="2.7.7.67" evidence="11"/>
<keyword evidence="7 11" id="KW-0443">Lipid metabolism</keyword>
<proteinExistence type="inferred from homology"/>
<gene>
    <name evidence="11" type="primary">carS</name>
    <name evidence="12" type="ORF">EYH50_02460</name>
</gene>
<keyword evidence="8 11" id="KW-0472">Membrane</keyword>
<sequence length="168" mass="17779">MVELLDPFHTILVLLPALIANGSPVLLSYGGTPIDRGRKFLDGRPILGPGKTWEGLAIGALYGSIFATFLASMTCSLTILKGGIAAAIGALLGDMLAAFVKRRIGLERGAPAPLLDQLDFYAGALLLLYAVGIVVHPYTAVLMAPLVLALHRLTNIAANKLRLKPVPW</sequence>
<evidence type="ECO:0000256" key="5">
    <source>
        <dbReference type="ARBA" id="ARBA00022842"/>
    </source>
</evidence>